<evidence type="ECO:0000313" key="3">
    <source>
        <dbReference type="EMBL" id="CAK8993841.1"/>
    </source>
</evidence>
<proteinExistence type="predicted"/>
<accession>A0ABP0HUF4</accession>
<comment type="caution">
    <text evidence="3">The sequence shown here is derived from an EMBL/GenBank/DDBJ whole genome shotgun (WGS) entry which is preliminary data.</text>
</comment>
<keyword evidence="2" id="KW-0732">Signal</keyword>
<keyword evidence="4" id="KW-1185">Reference proteome</keyword>
<feature type="compositionally biased region" description="Polar residues" evidence="1">
    <location>
        <begin position="112"/>
        <end position="124"/>
    </location>
</feature>
<dbReference type="Proteomes" id="UP001642484">
    <property type="component" value="Unassembled WGS sequence"/>
</dbReference>
<organism evidence="3 4">
    <name type="scientific">Durusdinium trenchii</name>
    <dbReference type="NCBI Taxonomy" id="1381693"/>
    <lineage>
        <taxon>Eukaryota</taxon>
        <taxon>Sar</taxon>
        <taxon>Alveolata</taxon>
        <taxon>Dinophyceae</taxon>
        <taxon>Suessiales</taxon>
        <taxon>Symbiodiniaceae</taxon>
        <taxon>Durusdinium</taxon>
    </lineage>
</organism>
<evidence type="ECO:0000256" key="2">
    <source>
        <dbReference type="SAM" id="SignalP"/>
    </source>
</evidence>
<protein>
    <submittedName>
        <fullName evidence="3">Uncharacterized protein</fullName>
    </submittedName>
</protein>
<sequence length="163" mass="18466">MAPPGVVLAFLCHFILIRLARAARPSVAQSVFLAEDPQDDLEERFRRLIGKNVPHQDSDRERSVEKSYLCKRNSPDLMLPLSMWLASALKDQPPSFQAQKRQEDKEAPSAKTFGSSKGDIQQQQDIAHQLDESCGGGTLHLNRGLYHVPKVQRLHRVRKSVRM</sequence>
<evidence type="ECO:0000256" key="1">
    <source>
        <dbReference type="SAM" id="MobiDB-lite"/>
    </source>
</evidence>
<name>A0ABP0HUF4_9DINO</name>
<feature type="chain" id="PRO_5045194436" evidence="2">
    <location>
        <begin position="23"/>
        <end position="163"/>
    </location>
</feature>
<dbReference type="EMBL" id="CAXAMN010001336">
    <property type="protein sequence ID" value="CAK8993841.1"/>
    <property type="molecule type" value="Genomic_DNA"/>
</dbReference>
<evidence type="ECO:0000313" key="4">
    <source>
        <dbReference type="Proteomes" id="UP001642484"/>
    </source>
</evidence>
<reference evidence="3 4" key="1">
    <citation type="submission" date="2024-02" db="EMBL/GenBank/DDBJ databases">
        <authorList>
            <person name="Chen Y."/>
            <person name="Shah S."/>
            <person name="Dougan E. K."/>
            <person name="Thang M."/>
            <person name="Chan C."/>
        </authorList>
    </citation>
    <scope>NUCLEOTIDE SEQUENCE [LARGE SCALE GENOMIC DNA]</scope>
</reference>
<feature type="signal peptide" evidence="2">
    <location>
        <begin position="1"/>
        <end position="22"/>
    </location>
</feature>
<feature type="region of interest" description="Disordered" evidence="1">
    <location>
        <begin position="92"/>
        <end position="124"/>
    </location>
</feature>
<gene>
    <name evidence="3" type="ORF">CCMP2556_LOCUS3396</name>
</gene>